<evidence type="ECO:0000256" key="3">
    <source>
        <dbReference type="ARBA" id="ARBA00022679"/>
    </source>
</evidence>
<dbReference type="GO" id="GO:0006635">
    <property type="term" value="P:fatty acid beta-oxidation"/>
    <property type="evidence" value="ECO:0007669"/>
    <property type="project" value="TreeGrafter"/>
</dbReference>
<comment type="pathway">
    <text evidence="1">Lipid metabolism; fatty acid metabolism.</text>
</comment>
<dbReference type="PIRSF" id="PIRSF000429">
    <property type="entry name" value="Ac-CoA_Ac_transf"/>
    <property type="match status" value="1"/>
</dbReference>
<evidence type="ECO:0000256" key="7">
    <source>
        <dbReference type="RuleBase" id="RU003557"/>
    </source>
</evidence>
<evidence type="ECO:0000256" key="2">
    <source>
        <dbReference type="ARBA" id="ARBA00010982"/>
    </source>
</evidence>
<dbReference type="PANTHER" id="PTHR43853">
    <property type="entry name" value="3-KETOACYL-COA THIOLASE, PEROXISOMAL"/>
    <property type="match status" value="1"/>
</dbReference>
<feature type="active site" description="Proton acceptor" evidence="6">
    <location>
        <position position="353"/>
    </location>
</feature>
<evidence type="ECO:0000313" key="10">
    <source>
        <dbReference type="EMBL" id="CDP37746.1"/>
    </source>
</evidence>
<dbReference type="NCBIfam" id="TIGR01930">
    <property type="entry name" value="AcCoA-C-Actrans"/>
    <property type="match status" value="1"/>
</dbReference>
<dbReference type="InterPro" id="IPR020613">
    <property type="entry name" value="Thiolase_CS"/>
</dbReference>
<comment type="similarity">
    <text evidence="2 7">Belongs to the thiolase-like superfamily. Thiolase family.</text>
</comment>
<dbReference type="GO" id="GO:0005777">
    <property type="term" value="C:peroxisome"/>
    <property type="evidence" value="ECO:0007669"/>
    <property type="project" value="TreeGrafter"/>
</dbReference>
<feature type="active site" description="Proton acceptor" evidence="6">
    <location>
        <position position="383"/>
    </location>
</feature>
<evidence type="ECO:0000256" key="1">
    <source>
        <dbReference type="ARBA" id="ARBA00004872"/>
    </source>
</evidence>
<reference evidence="10" key="1">
    <citation type="submission" date="2014-02" db="EMBL/GenBank/DDBJ databases">
        <authorList>
            <person name="Genoscope - CEA"/>
        </authorList>
    </citation>
    <scope>NUCLEOTIDE SEQUENCE</scope>
    <source>
        <strain evidence="10">LS3</strain>
    </source>
</reference>
<evidence type="ECO:0000256" key="6">
    <source>
        <dbReference type="PIRSR" id="PIRSR000429-1"/>
    </source>
</evidence>
<dbReference type="PROSITE" id="PS00737">
    <property type="entry name" value="THIOLASE_2"/>
    <property type="match status" value="1"/>
</dbReference>
<dbReference type="CDD" id="cd00751">
    <property type="entry name" value="thiolase"/>
    <property type="match status" value="1"/>
</dbReference>
<dbReference type="Gene3D" id="3.40.47.10">
    <property type="match status" value="2"/>
</dbReference>
<dbReference type="PhylomeDB" id="A0A060TEZ7"/>
<evidence type="ECO:0000259" key="8">
    <source>
        <dbReference type="Pfam" id="PF00108"/>
    </source>
</evidence>
<dbReference type="InterPro" id="IPR002155">
    <property type="entry name" value="Thiolase"/>
</dbReference>
<gene>
    <name evidence="10" type="ORF">GNLVRS02_ARAD1D18480g</name>
</gene>
<dbReference type="Pfam" id="PF02803">
    <property type="entry name" value="Thiolase_C"/>
    <property type="match status" value="1"/>
</dbReference>
<organism evidence="10">
    <name type="scientific">Blastobotrys adeninivorans</name>
    <name type="common">Yeast</name>
    <name type="synonym">Arxula adeninivorans</name>
    <dbReference type="NCBI Taxonomy" id="409370"/>
    <lineage>
        <taxon>Eukaryota</taxon>
        <taxon>Fungi</taxon>
        <taxon>Dikarya</taxon>
        <taxon>Ascomycota</taxon>
        <taxon>Saccharomycotina</taxon>
        <taxon>Dipodascomycetes</taxon>
        <taxon>Dipodascales</taxon>
        <taxon>Trichomonascaceae</taxon>
        <taxon>Blastobotrys</taxon>
    </lineage>
</organism>
<dbReference type="GO" id="GO:0010124">
    <property type="term" value="P:phenylacetate catabolic process"/>
    <property type="evidence" value="ECO:0007669"/>
    <property type="project" value="TreeGrafter"/>
</dbReference>
<feature type="domain" description="Thiolase N-terminal" evidence="8">
    <location>
        <begin position="22"/>
        <end position="266"/>
    </location>
</feature>
<dbReference type="AlphaFoldDB" id="A0A060TEZ7"/>
<dbReference type="PANTHER" id="PTHR43853:SF9">
    <property type="entry name" value="ACETYL-COA C-ACETYLTRANSFERASE"/>
    <property type="match status" value="1"/>
</dbReference>
<dbReference type="SUPFAM" id="SSF53901">
    <property type="entry name" value="Thiolase-like"/>
    <property type="match status" value="2"/>
</dbReference>
<protein>
    <submittedName>
        <fullName evidence="10">ARAD1D18480p</fullName>
    </submittedName>
</protein>
<dbReference type="InterPro" id="IPR050215">
    <property type="entry name" value="Thiolase-like_sf_Thiolase"/>
</dbReference>
<evidence type="ECO:0000259" key="9">
    <source>
        <dbReference type="Pfam" id="PF02803"/>
    </source>
</evidence>
<dbReference type="InterPro" id="IPR016039">
    <property type="entry name" value="Thiolase-like"/>
</dbReference>
<dbReference type="InterPro" id="IPR020616">
    <property type="entry name" value="Thiolase_N"/>
</dbReference>
<name>A0A060TEZ7_BLAAD</name>
<dbReference type="GO" id="GO:0003988">
    <property type="term" value="F:acetyl-CoA C-acyltransferase activity"/>
    <property type="evidence" value="ECO:0007669"/>
    <property type="project" value="UniProtKB-EC"/>
</dbReference>
<reference evidence="10" key="2">
    <citation type="submission" date="2014-06" db="EMBL/GenBank/DDBJ databases">
        <title>The complete genome of Blastobotrys (Arxula) adeninivorans LS3 - a yeast of biotechnological interest.</title>
        <authorList>
            <person name="Kunze G."/>
            <person name="Gaillardin C."/>
            <person name="Czernicka M."/>
            <person name="Durrens P."/>
            <person name="Martin T."/>
            <person name="Boer E."/>
            <person name="Gabaldon T."/>
            <person name="Cruz J."/>
            <person name="Talla E."/>
            <person name="Marck C."/>
            <person name="Goffeau A."/>
            <person name="Barbe V."/>
            <person name="Baret P."/>
            <person name="Baronian K."/>
            <person name="Beier S."/>
            <person name="Bleykasten C."/>
            <person name="Bode R."/>
            <person name="Casaregola S."/>
            <person name="Despons L."/>
            <person name="Fairhead C."/>
            <person name="Giersberg M."/>
            <person name="Gierski P."/>
            <person name="Hahnel U."/>
            <person name="Hartmann A."/>
            <person name="Jankowska D."/>
            <person name="Jubin C."/>
            <person name="Jung P."/>
            <person name="Lafontaine I."/>
            <person name="Leh-Louis V."/>
            <person name="Lemaire M."/>
            <person name="Marcet-Houben M."/>
            <person name="Mascher M."/>
            <person name="Morel G."/>
            <person name="Richard G.-F."/>
            <person name="Riechen J."/>
            <person name="Sacerdot C."/>
            <person name="Sarkar A."/>
            <person name="Savel G."/>
            <person name="Schacherer J."/>
            <person name="Sherman D."/>
            <person name="Straub M.-L."/>
            <person name="Stein N."/>
            <person name="Thierry A."/>
            <person name="Trautwein-Schult A."/>
            <person name="Westhof E."/>
            <person name="Worch S."/>
            <person name="Dujon B."/>
            <person name="Souciet J.-L."/>
            <person name="Wincker P."/>
            <person name="Scholz U."/>
            <person name="Neuveglise N."/>
        </authorList>
    </citation>
    <scope>NUCLEOTIDE SEQUENCE</scope>
    <source>
        <strain evidence="10">LS3</strain>
    </source>
</reference>
<feature type="domain" description="Thiolase C-terminal" evidence="9">
    <location>
        <begin position="275"/>
        <end position="394"/>
    </location>
</feature>
<comment type="catalytic activity">
    <reaction evidence="5">
        <text>an acyl-CoA + acetyl-CoA = a 3-oxoacyl-CoA + CoA</text>
        <dbReference type="Rhea" id="RHEA:21564"/>
        <dbReference type="ChEBI" id="CHEBI:57287"/>
        <dbReference type="ChEBI" id="CHEBI:57288"/>
        <dbReference type="ChEBI" id="CHEBI:58342"/>
        <dbReference type="ChEBI" id="CHEBI:90726"/>
        <dbReference type="EC" id="2.3.1.16"/>
    </reaction>
</comment>
<keyword evidence="4 7" id="KW-0012">Acyltransferase</keyword>
<dbReference type="InterPro" id="IPR020617">
    <property type="entry name" value="Thiolase_C"/>
</dbReference>
<accession>A0A060TEZ7</accession>
<evidence type="ECO:0000256" key="4">
    <source>
        <dbReference type="ARBA" id="ARBA00023315"/>
    </source>
</evidence>
<dbReference type="EMBL" id="HG937694">
    <property type="protein sequence ID" value="CDP37746.1"/>
    <property type="molecule type" value="Genomic_DNA"/>
</dbReference>
<dbReference type="Pfam" id="PF00108">
    <property type="entry name" value="Thiolase_N"/>
    <property type="match status" value="1"/>
</dbReference>
<keyword evidence="3 7" id="KW-0808">Transferase</keyword>
<proteinExistence type="inferred from homology"/>
<feature type="active site" description="Acyl-thioester intermediate" evidence="6">
    <location>
        <position position="107"/>
    </location>
</feature>
<sequence length="397" mass="41231">MKATKNLLSGAKTLVQKSPRDVVIVSALRTPFTKANKGGLAERAPEELLASVLDSTVKRSGLDQSAIEDVLVGTVLQTLGGQKVSASAVKAVGFPISTTVNTINRQCASSAQAISYLAASIQAGWIQAGIAAGVESMTFDYFPHRGIPTRFADSIKNSGVQEAQDVMVPMGITSESVAKKYGITREVQDQFAKASHDKAHAAVVSGHFKHEIAPVGEVVADDGVRANVSLEKLGSLKPVFAEDGVTTAGNSSQITDGASAVVLMSRQRAQELGMTPIGKFIGSVTAGVPAALMGIGPALAVPKLLKAYDLEVKDIDVFEINEAFASQSVYCMQQIAIPEEKLNPSGGAIAIGHPLGATGGRLAAAVLNNLRARNGELGVVSMCTSTGQGYAGLFVKE</sequence>
<evidence type="ECO:0000256" key="5">
    <source>
        <dbReference type="ARBA" id="ARBA00047605"/>
    </source>
</evidence>